<protein>
    <submittedName>
        <fullName evidence="1">Uncharacterized protein</fullName>
    </submittedName>
</protein>
<dbReference type="AlphaFoldDB" id="M2N3B1"/>
<dbReference type="RefSeq" id="XP_007679466.1">
    <property type="nucleotide sequence ID" value="XM_007681276.1"/>
</dbReference>
<sequence>MVRLLRQDQPFSLLCMRAKAVFRVLACSDVRMSCRAALRTSRLIMMAAPSVRRNASRRLCHSCLRACLSLPRGLSGIQLFRSTADEIRLEYCCPSCCTASEAPLAASLRLILRLLCQHGGYASSYQVSLRYEKFRSRQTSSIQLLSPSR</sequence>
<keyword evidence="2" id="KW-1185">Reference proteome</keyword>
<reference evidence="1 2" key="1">
    <citation type="journal article" date="2012" name="PLoS Pathog.">
        <title>Diverse lifestyles and strategies of plant pathogenesis encoded in the genomes of eighteen Dothideomycetes fungi.</title>
        <authorList>
            <person name="Ohm R.A."/>
            <person name="Feau N."/>
            <person name="Henrissat B."/>
            <person name="Schoch C.L."/>
            <person name="Horwitz B.A."/>
            <person name="Barry K.W."/>
            <person name="Condon B.J."/>
            <person name="Copeland A.C."/>
            <person name="Dhillon B."/>
            <person name="Glaser F."/>
            <person name="Hesse C.N."/>
            <person name="Kosti I."/>
            <person name="LaButti K."/>
            <person name="Lindquist E.A."/>
            <person name="Lucas S."/>
            <person name="Salamov A.A."/>
            <person name="Bradshaw R.E."/>
            <person name="Ciuffetti L."/>
            <person name="Hamelin R.C."/>
            <person name="Kema G.H.J."/>
            <person name="Lawrence C."/>
            <person name="Scott J.A."/>
            <person name="Spatafora J.W."/>
            <person name="Turgeon B.G."/>
            <person name="de Wit P.J.G.M."/>
            <person name="Zhong S."/>
            <person name="Goodwin S.B."/>
            <person name="Grigoriev I.V."/>
        </authorList>
    </citation>
    <scope>NUCLEOTIDE SEQUENCE [LARGE SCALE GENOMIC DNA]</scope>
    <source>
        <strain evidence="1 2">UAMH 10762</strain>
    </source>
</reference>
<accession>M2N3B1</accession>
<gene>
    <name evidence="1" type="ORF">BAUCODRAFT_232304</name>
</gene>
<organism evidence="1 2">
    <name type="scientific">Baudoinia panamericana (strain UAMH 10762)</name>
    <name type="common">Angels' share fungus</name>
    <name type="synonym">Baudoinia compniacensis (strain UAMH 10762)</name>
    <dbReference type="NCBI Taxonomy" id="717646"/>
    <lineage>
        <taxon>Eukaryota</taxon>
        <taxon>Fungi</taxon>
        <taxon>Dikarya</taxon>
        <taxon>Ascomycota</taxon>
        <taxon>Pezizomycotina</taxon>
        <taxon>Dothideomycetes</taxon>
        <taxon>Dothideomycetidae</taxon>
        <taxon>Mycosphaerellales</taxon>
        <taxon>Teratosphaeriaceae</taxon>
        <taxon>Baudoinia</taxon>
    </lineage>
</organism>
<dbReference type="EMBL" id="KB445560">
    <property type="protein sequence ID" value="EMC93200.1"/>
    <property type="molecule type" value="Genomic_DNA"/>
</dbReference>
<name>M2N3B1_BAUPA</name>
<proteinExistence type="predicted"/>
<dbReference type="Proteomes" id="UP000011761">
    <property type="component" value="Unassembled WGS sequence"/>
</dbReference>
<evidence type="ECO:0000313" key="1">
    <source>
        <dbReference type="EMBL" id="EMC93200.1"/>
    </source>
</evidence>
<dbReference type="HOGENOM" id="CLU_1749291_0_0_1"/>
<dbReference type="GeneID" id="19110002"/>
<evidence type="ECO:0000313" key="2">
    <source>
        <dbReference type="Proteomes" id="UP000011761"/>
    </source>
</evidence>
<dbReference type="KEGG" id="bcom:BAUCODRAFT_232304"/>